<evidence type="ECO:0000256" key="8">
    <source>
        <dbReference type="ARBA" id="ARBA00023170"/>
    </source>
</evidence>
<dbReference type="PROSITE" id="PS52016">
    <property type="entry name" value="TONB_DEPENDENT_REC_3"/>
    <property type="match status" value="1"/>
</dbReference>
<evidence type="ECO:0000259" key="15">
    <source>
        <dbReference type="Pfam" id="PF07715"/>
    </source>
</evidence>
<dbReference type="InterPro" id="IPR000531">
    <property type="entry name" value="Beta-barrel_TonB"/>
</dbReference>
<dbReference type="InterPro" id="IPR008969">
    <property type="entry name" value="CarboxyPept-like_regulatory"/>
</dbReference>
<keyword evidence="7 10" id="KW-0472">Membrane</keyword>
<keyword evidence="6 11" id="KW-0798">TonB box</keyword>
<dbReference type="EMBL" id="AP025292">
    <property type="protein sequence ID" value="BDC99695.1"/>
    <property type="molecule type" value="Genomic_DNA"/>
</dbReference>
<evidence type="ECO:0000256" key="9">
    <source>
        <dbReference type="ARBA" id="ARBA00023237"/>
    </source>
</evidence>
<feature type="compositionally biased region" description="Basic and acidic residues" evidence="12">
    <location>
        <begin position="393"/>
        <end position="411"/>
    </location>
</feature>
<organism evidence="16 17">
    <name type="scientific">Persicobacter psychrovividus</name>
    <dbReference type="NCBI Taxonomy" id="387638"/>
    <lineage>
        <taxon>Bacteria</taxon>
        <taxon>Pseudomonadati</taxon>
        <taxon>Bacteroidota</taxon>
        <taxon>Cytophagia</taxon>
        <taxon>Cytophagales</taxon>
        <taxon>Persicobacteraceae</taxon>
        <taxon>Persicobacter</taxon>
    </lineage>
</organism>
<dbReference type="InterPro" id="IPR039426">
    <property type="entry name" value="TonB-dep_rcpt-like"/>
</dbReference>
<reference evidence="16 17" key="1">
    <citation type="submission" date="2021-12" db="EMBL/GenBank/DDBJ databases">
        <title>Genome sequencing of bacteria with rrn-lacking chromosome and rrn-plasmid.</title>
        <authorList>
            <person name="Anda M."/>
            <person name="Iwasaki W."/>
        </authorList>
    </citation>
    <scope>NUCLEOTIDE SEQUENCE [LARGE SCALE GENOMIC DNA]</scope>
    <source>
        <strain evidence="16 17">NBRC 101262</strain>
    </source>
</reference>
<feature type="domain" description="TonB-dependent receptor plug" evidence="15">
    <location>
        <begin position="118"/>
        <end position="221"/>
    </location>
</feature>
<dbReference type="PANTHER" id="PTHR30069">
    <property type="entry name" value="TONB-DEPENDENT OUTER MEMBRANE RECEPTOR"/>
    <property type="match status" value="1"/>
</dbReference>
<evidence type="ECO:0000256" key="5">
    <source>
        <dbReference type="ARBA" id="ARBA00022729"/>
    </source>
</evidence>
<dbReference type="InterPro" id="IPR012910">
    <property type="entry name" value="Plug_dom"/>
</dbReference>
<sequence length="784" mass="89190">MKQLLLLFSLFLSHQIFAQHHAIKGQVLDHDTKTPLIGVVVYINDGQLNTLTDLNGRYNFPEVPDGHHTVFASYLGYLPSRKNINLHQNHQKCNFMLEPEIRELEQVIINAEEIERRRKQSQTITEISEEELEKQRGSTFVDALTKQAGINSLSTGVGISKPVIRGMFGNRVIVNDGGVKQESQQWGSDHGLPIDNYNSNSVEIIKGPASLLYGSDGIGGVVKISLAKVPTLNSFHGQFTTNYQSNNDAIGSGLKISGNHHGYYFIAEGSYTSFNNYRVPADQFEYLDFIFPIKEQTLVNTNGHDQSVGLQVGTAKKWGRLNLAVSDFQQTVGLFPGAVGTPSFGWLDDFPISSRWPELPMQVNRHQKAIFTADLKLNDDWLKITLGLQQNNRQERSRPEAHPADHPEYRSPGDVAHGLNLRNYSAEALYNHQREGFNWSIGMGGNFQQHHFDGFEFLLPNYINTSVYATTFFQKDLNEKWSLSGGLRYDLFAYQVEQFNDSSRYSPGQNSGYWINRSPHIDRTEGNWSGAIGLSYRPSEQWTAKVNFGKTFRMPTVAELTMNGVHHGTFRHEQGDASLQEERGYQIDLGLAFSTEQWHVELSPFFNYFENYIFLGPSGRFSPLPDAGQIYDYKEAEAIHAGAEFSVNYQPTNYLSFSNAFEYLYNLNLDTNLPLPFTPPASNYVEFSYHWRHRSQFEDLYIGAGHRATAAQNRVDRNERTTPGYQLINLHAGMKICMPHVQYHIMLKVDNLTNQTYMNHLSRYRLLNLPEQGRNISLTVKMNF</sequence>
<feature type="chain" id="PRO_5046374827" evidence="13">
    <location>
        <begin position="19"/>
        <end position="784"/>
    </location>
</feature>
<evidence type="ECO:0000256" key="4">
    <source>
        <dbReference type="ARBA" id="ARBA00022692"/>
    </source>
</evidence>
<feature type="domain" description="TonB-dependent receptor-like beta-barrel" evidence="14">
    <location>
        <begin position="342"/>
        <end position="752"/>
    </location>
</feature>
<keyword evidence="3 10" id="KW-1134">Transmembrane beta strand</keyword>
<dbReference type="PANTHER" id="PTHR30069:SF29">
    <property type="entry name" value="HEMOGLOBIN AND HEMOGLOBIN-HAPTOGLOBIN-BINDING PROTEIN 1-RELATED"/>
    <property type="match status" value="1"/>
</dbReference>
<proteinExistence type="inferred from homology"/>
<keyword evidence="17" id="KW-1185">Reference proteome</keyword>
<keyword evidence="2 10" id="KW-0813">Transport</keyword>
<name>A0ABM7VFH2_9BACT</name>
<feature type="region of interest" description="Disordered" evidence="12">
    <location>
        <begin position="391"/>
        <end position="412"/>
    </location>
</feature>
<dbReference type="Pfam" id="PF00593">
    <property type="entry name" value="TonB_dep_Rec_b-barrel"/>
    <property type="match status" value="1"/>
</dbReference>
<evidence type="ECO:0000259" key="14">
    <source>
        <dbReference type="Pfam" id="PF00593"/>
    </source>
</evidence>
<feature type="signal peptide" evidence="13">
    <location>
        <begin position="1"/>
        <end position="18"/>
    </location>
</feature>
<evidence type="ECO:0000256" key="3">
    <source>
        <dbReference type="ARBA" id="ARBA00022452"/>
    </source>
</evidence>
<keyword evidence="4 10" id="KW-0812">Transmembrane</keyword>
<comment type="similarity">
    <text evidence="10 11">Belongs to the TonB-dependent receptor family.</text>
</comment>
<dbReference type="RefSeq" id="WP_338396955.1">
    <property type="nucleotide sequence ID" value="NZ_AP025292.1"/>
</dbReference>
<dbReference type="Proteomes" id="UP001354989">
    <property type="component" value="Chromosome"/>
</dbReference>
<protein>
    <submittedName>
        <fullName evidence="16">TonB-dependent receptor</fullName>
    </submittedName>
</protein>
<accession>A0ABM7VFH2</accession>
<evidence type="ECO:0000256" key="1">
    <source>
        <dbReference type="ARBA" id="ARBA00004571"/>
    </source>
</evidence>
<dbReference type="Gene3D" id="2.170.130.10">
    <property type="entry name" value="TonB-dependent receptor, plug domain"/>
    <property type="match status" value="1"/>
</dbReference>
<gene>
    <name evidence="16" type="ORF">PEPS_19760</name>
</gene>
<dbReference type="InterPro" id="IPR037066">
    <property type="entry name" value="Plug_dom_sf"/>
</dbReference>
<evidence type="ECO:0000313" key="16">
    <source>
        <dbReference type="EMBL" id="BDC99695.1"/>
    </source>
</evidence>
<evidence type="ECO:0000256" key="10">
    <source>
        <dbReference type="PROSITE-ProRule" id="PRU01360"/>
    </source>
</evidence>
<dbReference type="InterPro" id="IPR036942">
    <property type="entry name" value="Beta-barrel_TonB_sf"/>
</dbReference>
<dbReference type="SUPFAM" id="SSF56935">
    <property type="entry name" value="Porins"/>
    <property type="match status" value="1"/>
</dbReference>
<evidence type="ECO:0000256" key="2">
    <source>
        <dbReference type="ARBA" id="ARBA00022448"/>
    </source>
</evidence>
<keyword evidence="8 16" id="KW-0675">Receptor</keyword>
<evidence type="ECO:0000256" key="7">
    <source>
        <dbReference type="ARBA" id="ARBA00023136"/>
    </source>
</evidence>
<dbReference type="Gene3D" id="2.40.170.20">
    <property type="entry name" value="TonB-dependent receptor, beta-barrel domain"/>
    <property type="match status" value="1"/>
</dbReference>
<evidence type="ECO:0000256" key="6">
    <source>
        <dbReference type="ARBA" id="ARBA00023077"/>
    </source>
</evidence>
<dbReference type="PROSITE" id="PS01156">
    <property type="entry name" value="TONB_DEPENDENT_REC_2"/>
    <property type="match status" value="1"/>
</dbReference>
<comment type="subcellular location">
    <subcellularLocation>
        <location evidence="1 10">Cell outer membrane</location>
        <topology evidence="1 10">Multi-pass membrane protein</topology>
    </subcellularLocation>
</comment>
<keyword evidence="5 13" id="KW-0732">Signal</keyword>
<evidence type="ECO:0000313" key="17">
    <source>
        <dbReference type="Proteomes" id="UP001354989"/>
    </source>
</evidence>
<evidence type="ECO:0000256" key="11">
    <source>
        <dbReference type="RuleBase" id="RU003357"/>
    </source>
</evidence>
<keyword evidence="9 10" id="KW-0998">Cell outer membrane</keyword>
<dbReference type="SUPFAM" id="SSF49464">
    <property type="entry name" value="Carboxypeptidase regulatory domain-like"/>
    <property type="match status" value="1"/>
</dbReference>
<dbReference type="InterPro" id="IPR010917">
    <property type="entry name" value="TonB_rcpt_CS"/>
</dbReference>
<dbReference type="Pfam" id="PF07715">
    <property type="entry name" value="Plug"/>
    <property type="match status" value="1"/>
</dbReference>
<evidence type="ECO:0000256" key="13">
    <source>
        <dbReference type="SAM" id="SignalP"/>
    </source>
</evidence>
<dbReference type="Gene3D" id="2.60.40.1120">
    <property type="entry name" value="Carboxypeptidase-like, regulatory domain"/>
    <property type="match status" value="1"/>
</dbReference>
<dbReference type="Pfam" id="PF13715">
    <property type="entry name" value="CarbopepD_reg_2"/>
    <property type="match status" value="1"/>
</dbReference>
<evidence type="ECO:0000256" key="12">
    <source>
        <dbReference type="SAM" id="MobiDB-lite"/>
    </source>
</evidence>